<evidence type="ECO:0000313" key="3">
    <source>
        <dbReference type="Proteomes" id="UP000193920"/>
    </source>
</evidence>
<feature type="transmembrane region" description="Helical" evidence="1">
    <location>
        <begin position="246"/>
        <end position="265"/>
    </location>
</feature>
<feature type="transmembrane region" description="Helical" evidence="1">
    <location>
        <begin position="46"/>
        <end position="70"/>
    </location>
</feature>
<name>A0A1Y2AP26_9FUNG</name>
<protein>
    <submittedName>
        <fullName evidence="2">Uncharacterized protein</fullName>
    </submittedName>
</protein>
<keyword evidence="1" id="KW-0812">Transmembrane</keyword>
<feature type="transmembrane region" description="Helical" evidence="1">
    <location>
        <begin position="149"/>
        <end position="168"/>
    </location>
</feature>
<feature type="transmembrane region" description="Helical" evidence="1">
    <location>
        <begin position="180"/>
        <end position="206"/>
    </location>
</feature>
<dbReference type="GO" id="GO:0005789">
    <property type="term" value="C:endoplasmic reticulum membrane"/>
    <property type="evidence" value="ECO:0007669"/>
    <property type="project" value="TreeGrafter"/>
</dbReference>
<proteinExistence type="predicted"/>
<keyword evidence="1" id="KW-0472">Membrane</keyword>
<dbReference type="GO" id="GO:0006457">
    <property type="term" value="P:protein folding"/>
    <property type="evidence" value="ECO:0007669"/>
    <property type="project" value="TreeGrafter"/>
</dbReference>
<dbReference type="Proteomes" id="UP000193920">
    <property type="component" value="Unassembled WGS sequence"/>
</dbReference>
<dbReference type="PANTHER" id="PTHR35329">
    <property type="entry name" value="CHITIN SYNTHASE EXPORT CHAPERONE"/>
    <property type="match status" value="1"/>
</dbReference>
<dbReference type="OrthoDB" id="2189463at2759"/>
<gene>
    <name evidence="2" type="ORF">LY90DRAFT_514641</name>
</gene>
<feature type="transmembrane region" description="Helical" evidence="1">
    <location>
        <begin position="213"/>
        <end position="234"/>
    </location>
</feature>
<evidence type="ECO:0000256" key="1">
    <source>
        <dbReference type="SAM" id="Phobius"/>
    </source>
</evidence>
<accession>A0A1Y2AP26</accession>
<evidence type="ECO:0000313" key="2">
    <source>
        <dbReference type="EMBL" id="ORY24348.1"/>
    </source>
</evidence>
<sequence>MSNTIGFEFGSFDFFCNKVSLPMCSLVGDKIMPECYSRNLEVKSYLIFQAATIVMGFVALIMAFIMIIHIKSKYTAVGRREVVMFFYTYSLYIVVEMVASSGVIPMYHSYYPWVVATYIGIVGATCTVLLISGLVSFQWIEDGTAKSLWLVRVSGLISFGANFAVSVLTFNGTFPQSKPLILFVLFFVVNGAEILIYFLMQVFLVITVLDEKWPLGAILFGAAFYIIGIVSEFVFAREICELCGHYIDGLFFGVTFILLAVMMVYKYWDSITKEDLEFSVGKNQTVWEIKDPNYVQGGQRPF</sequence>
<dbReference type="PANTHER" id="PTHR35329:SF1">
    <property type="entry name" value="CHITIN SYNTHASE EXPORT CHAPERONE"/>
    <property type="match status" value="1"/>
</dbReference>
<reference evidence="2 3" key="1">
    <citation type="submission" date="2016-08" db="EMBL/GenBank/DDBJ databases">
        <title>A Parts List for Fungal Cellulosomes Revealed by Comparative Genomics.</title>
        <authorList>
            <consortium name="DOE Joint Genome Institute"/>
            <person name="Haitjema C.H."/>
            <person name="Gilmore S.P."/>
            <person name="Henske J.K."/>
            <person name="Solomon K.V."/>
            <person name="De Groot R."/>
            <person name="Kuo A."/>
            <person name="Mondo S.J."/>
            <person name="Salamov A.A."/>
            <person name="Labutti K."/>
            <person name="Zhao Z."/>
            <person name="Chiniquy J."/>
            <person name="Barry K."/>
            <person name="Brewer H.M."/>
            <person name="Purvine S.O."/>
            <person name="Wright A.T."/>
            <person name="Boxma B."/>
            <person name="Van Alen T."/>
            <person name="Hackstein J.H."/>
            <person name="Baker S.E."/>
            <person name="Grigoriev I.V."/>
            <person name="O'Malley M.A."/>
        </authorList>
    </citation>
    <scope>NUCLEOTIDE SEQUENCE [LARGE SCALE GENOMIC DNA]</scope>
    <source>
        <strain evidence="2 3">G1</strain>
    </source>
</reference>
<feature type="transmembrane region" description="Helical" evidence="1">
    <location>
        <begin position="82"/>
        <end position="104"/>
    </location>
</feature>
<dbReference type="STRING" id="1754190.A0A1Y2AP26"/>
<dbReference type="GO" id="GO:0051082">
    <property type="term" value="F:unfolded protein binding"/>
    <property type="evidence" value="ECO:0007669"/>
    <property type="project" value="TreeGrafter"/>
</dbReference>
<keyword evidence="1" id="KW-1133">Transmembrane helix</keyword>
<comment type="caution">
    <text evidence="2">The sequence shown here is derived from an EMBL/GenBank/DDBJ whole genome shotgun (WGS) entry which is preliminary data.</text>
</comment>
<dbReference type="EMBL" id="MCOG01000223">
    <property type="protein sequence ID" value="ORY24348.1"/>
    <property type="molecule type" value="Genomic_DNA"/>
</dbReference>
<keyword evidence="3" id="KW-1185">Reference proteome</keyword>
<organism evidence="2 3">
    <name type="scientific">Neocallimastix californiae</name>
    <dbReference type="NCBI Taxonomy" id="1754190"/>
    <lineage>
        <taxon>Eukaryota</taxon>
        <taxon>Fungi</taxon>
        <taxon>Fungi incertae sedis</taxon>
        <taxon>Chytridiomycota</taxon>
        <taxon>Chytridiomycota incertae sedis</taxon>
        <taxon>Neocallimastigomycetes</taxon>
        <taxon>Neocallimastigales</taxon>
        <taxon>Neocallimastigaceae</taxon>
        <taxon>Neocallimastix</taxon>
    </lineage>
</organism>
<dbReference type="Pfam" id="PF12271">
    <property type="entry name" value="Chs7"/>
    <property type="match status" value="1"/>
</dbReference>
<feature type="transmembrane region" description="Helical" evidence="1">
    <location>
        <begin position="110"/>
        <end position="137"/>
    </location>
</feature>
<dbReference type="AlphaFoldDB" id="A0A1Y2AP26"/>
<dbReference type="InterPro" id="IPR022057">
    <property type="entry name" value="Chs7"/>
</dbReference>